<keyword evidence="1" id="KW-0472">Membrane</keyword>
<evidence type="ECO:0000313" key="2">
    <source>
        <dbReference type="EMBL" id="JAH96359.1"/>
    </source>
</evidence>
<name>A0A0E9X1B2_ANGAN</name>
<dbReference type="AlphaFoldDB" id="A0A0E9X1B2"/>
<reference evidence="2" key="1">
    <citation type="submission" date="2014-11" db="EMBL/GenBank/DDBJ databases">
        <authorList>
            <person name="Amaro Gonzalez C."/>
        </authorList>
    </citation>
    <scope>NUCLEOTIDE SEQUENCE</scope>
</reference>
<accession>A0A0E9X1B2</accession>
<protein>
    <submittedName>
        <fullName evidence="2">Uncharacterized protein</fullName>
    </submittedName>
</protein>
<keyword evidence="1" id="KW-1133">Transmembrane helix</keyword>
<sequence length="97" mass="11098">MCKLYTSLFLPFPRVIIVLSIATIVRFPEYVPIFQDCRLSYGSVLFKSLFILDLICLTSMLKRGICNMAWAHLTETQHVLIKKIFGIFAVSCTVHVN</sequence>
<feature type="transmembrane region" description="Helical" evidence="1">
    <location>
        <begin position="7"/>
        <end position="27"/>
    </location>
</feature>
<keyword evidence="1" id="KW-0812">Transmembrane</keyword>
<organism evidence="2">
    <name type="scientific">Anguilla anguilla</name>
    <name type="common">European freshwater eel</name>
    <name type="synonym">Muraena anguilla</name>
    <dbReference type="NCBI Taxonomy" id="7936"/>
    <lineage>
        <taxon>Eukaryota</taxon>
        <taxon>Metazoa</taxon>
        <taxon>Chordata</taxon>
        <taxon>Craniata</taxon>
        <taxon>Vertebrata</taxon>
        <taxon>Euteleostomi</taxon>
        <taxon>Actinopterygii</taxon>
        <taxon>Neopterygii</taxon>
        <taxon>Teleostei</taxon>
        <taxon>Anguilliformes</taxon>
        <taxon>Anguillidae</taxon>
        <taxon>Anguilla</taxon>
    </lineage>
</organism>
<dbReference type="EMBL" id="GBXM01012218">
    <property type="protein sequence ID" value="JAH96359.1"/>
    <property type="molecule type" value="Transcribed_RNA"/>
</dbReference>
<proteinExistence type="predicted"/>
<evidence type="ECO:0000256" key="1">
    <source>
        <dbReference type="SAM" id="Phobius"/>
    </source>
</evidence>
<feature type="transmembrane region" description="Helical" evidence="1">
    <location>
        <begin position="39"/>
        <end position="61"/>
    </location>
</feature>
<reference evidence="2" key="2">
    <citation type="journal article" date="2015" name="Fish Shellfish Immunol.">
        <title>Early steps in the European eel (Anguilla anguilla)-Vibrio vulnificus interaction in the gills: Role of the RtxA13 toxin.</title>
        <authorList>
            <person name="Callol A."/>
            <person name="Pajuelo D."/>
            <person name="Ebbesson L."/>
            <person name="Teles M."/>
            <person name="MacKenzie S."/>
            <person name="Amaro C."/>
        </authorList>
    </citation>
    <scope>NUCLEOTIDE SEQUENCE</scope>
</reference>